<keyword evidence="2" id="KW-0456">Lyase</keyword>
<dbReference type="InterPro" id="IPR014748">
    <property type="entry name" value="Enoyl-CoA_hydra_C"/>
</dbReference>
<dbReference type="OrthoDB" id="9775794at2"/>
<name>A0A1B2ELN8_9HYPH</name>
<proteinExistence type="inferred from homology"/>
<dbReference type="PANTHER" id="PTHR11941">
    <property type="entry name" value="ENOYL-COA HYDRATASE-RELATED"/>
    <property type="match status" value="1"/>
</dbReference>
<dbReference type="AlphaFoldDB" id="A0A1B2ELN8"/>
<sequence length="271" mass="29980">MLNELNRELEGFVQLHRDGAVLEIKMVKPKVNSICRRFSRCMERAGLYLQNDPDLRVGILSSGSDKAFSAGLDFHDATSSTERGPGAEEGGFGGITTLWALKKPLIAAINAPAIGGGLELALSCDILLMADEAFLQLPELQRGLLPDGGGLQRLPRRIPYHVATAMIWTGEPMSAAEAHRWGLIYRTAPREQLMTLAWKIARHVAKGAPLAQQALKEALRAVDGQSDREAMTLRADSNDDLEYFRRMLISEDMIEGQRAFLEKREPRWTGS</sequence>
<accession>A0A1B2ELN8</accession>
<comment type="similarity">
    <text evidence="1">Belongs to the enoyl-CoA hydratase/isomerase family.</text>
</comment>
<dbReference type="GO" id="GO:0006635">
    <property type="term" value="P:fatty acid beta-oxidation"/>
    <property type="evidence" value="ECO:0007669"/>
    <property type="project" value="TreeGrafter"/>
</dbReference>
<dbReference type="CDD" id="cd06558">
    <property type="entry name" value="crotonase-like"/>
    <property type="match status" value="1"/>
</dbReference>
<dbReference type="InterPro" id="IPR001753">
    <property type="entry name" value="Enoyl-CoA_hydra/iso"/>
</dbReference>
<evidence type="ECO:0000256" key="2">
    <source>
        <dbReference type="ARBA" id="ARBA00023239"/>
    </source>
</evidence>
<dbReference type="KEGG" id="moc:BB934_23670"/>
<dbReference type="Pfam" id="PF00378">
    <property type="entry name" value="ECH_1"/>
    <property type="match status" value="1"/>
</dbReference>
<dbReference type="EMBL" id="CP016616">
    <property type="protein sequence ID" value="ANY80859.1"/>
    <property type="molecule type" value="Genomic_DNA"/>
</dbReference>
<gene>
    <name evidence="3" type="ORF">BB934_23670</name>
</gene>
<organism evidence="3">
    <name type="scientific">Microvirga ossetica</name>
    <dbReference type="NCBI Taxonomy" id="1882682"/>
    <lineage>
        <taxon>Bacteria</taxon>
        <taxon>Pseudomonadati</taxon>
        <taxon>Pseudomonadota</taxon>
        <taxon>Alphaproteobacteria</taxon>
        <taxon>Hyphomicrobiales</taxon>
        <taxon>Methylobacteriaceae</taxon>
        <taxon>Microvirga</taxon>
    </lineage>
</organism>
<dbReference type="Gene3D" id="1.10.12.10">
    <property type="entry name" value="Lyase 2-enoyl-coa Hydratase, Chain A, domain 2"/>
    <property type="match status" value="1"/>
</dbReference>
<dbReference type="SUPFAM" id="SSF52096">
    <property type="entry name" value="ClpP/crotonase"/>
    <property type="match status" value="1"/>
</dbReference>
<dbReference type="Gene3D" id="3.90.226.10">
    <property type="entry name" value="2-enoyl-CoA Hydratase, Chain A, domain 1"/>
    <property type="match status" value="1"/>
</dbReference>
<reference evidence="3" key="1">
    <citation type="submission" date="2016-07" db="EMBL/GenBank/DDBJ databases">
        <title>Microvirga ossetica sp. nov. a new species of rhizobia isolated from root nodules of the legume species Vicia alpestris Steven originated from North Ossetia region in the Caucasus.</title>
        <authorList>
            <person name="Safronova V.I."/>
            <person name="Kuznetsova I.G."/>
            <person name="Sazanova A.L."/>
            <person name="Belimov A."/>
            <person name="Andronov E."/>
            <person name="Osledkin Y.S."/>
            <person name="Onishchuk O.P."/>
            <person name="Kurchak O.N."/>
            <person name="Shaposhnikov A.I."/>
            <person name="Willems A."/>
            <person name="Tikhonovich I.A."/>
        </authorList>
    </citation>
    <scope>NUCLEOTIDE SEQUENCE [LARGE SCALE GENOMIC DNA]</scope>
    <source>
        <strain evidence="3">V5/3M</strain>
    </source>
</reference>
<dbReference type="InterPro" id="IPR029045">
    <property type="entry name" value="ClpP/crotonase-like_dom_sf"/>
</dbReference>
<evidence type="ECO:0000313" key="3">
    <source>
        <dbReference type="EMBL" id="ANY80859.1"/>
    </source>
</evidence>
<evidence type="ECO:0000256" key="1">
    <source>
        <dbReference type="ARBA" id="ARBA00005254"/>
    </source>
</evidence>
<dbReference type="PANTHER" id="PTHR11941:SF54">
    <property type="entry name" value="ENOYL-COA HYDRATASE, MITOCHONDRIAL"/>
    <property type="match status" value="1"/>
</dbReference>
<protein>
    <submittedName>
        <fullName evidence="3">Crotonobetainyl-CoA-hydratase</fullName>
    </submittedName>
</protein>
<dbReference type="RefSeq" id="WP_099511932.1">
    <property type="nucleotide sequence ID" value="NZ_CP016616.1"/>
</dbReference>
<dbReference type="GO" id="GO:0016829">
    <property type="term" value="F:lyase activity"/>
    <property type="evidence" value="ECO:0007669"/>
    <property type="project" value="UniProtKB-KW"/>
</dbReference>